<reference evidence="2 3" key="1">
    <citation type="submission" date="2018-09" db="EMBL/GenBank/DDBJ databases">
        <title>YIM PH21274 draft genome.</title>
        <authorList>
            <person name="Miao C."/>
        </authorList>
    </citation>
    <scope>NUCLEOTIDE SEQUENCE [LARGE SCALE GENOMIC DNA]</scope>
    <source>
        <strain evidence="2 3">YIM PH 21724</strain>
    </source>
</reference>
<evidence type="ECO:0000313" key="2">
    <source>
        <dbReference type="EMBL" id="RJO79866.1"/>
    </source>
</evidence>
<sequence>MNLANLLDRHPTTIMPSALLRQAWVWANTTRRRRWTTRAVVALLVVLGIPGLLDAVANATTDGSLGDSTSAAMGIPAVRDSSGVPITSYFVVSKKPGILNPIGVAVNVCFGFVFLIWILGSNFAIWILDFGVGLRIIAFIGKPVRSIANSMYDMFSSPYILISFAGIGAFIVAWFIMRGFYSKATMQIVVMGGTAVLGPLFLRDPIGELIGSDGWLALGRNLGISVGAGLSGDTRPNPQNILARMQADMVDAFVRKPLQILNFGHVVDGSPLCKANWSQGMLHGTEKGARELLEQCGDRAAVAMTDELSWGQAGNMLLLLLMGIVLWICLTRVSLYIMRTVIDGLAMAVATIFCFCAGGFVYGRLQIFMVRCAFHGAYCCFELAMVIAGTYAVMLLMSGQPIVISLLLVLLMLMRGKRFMKAFENGAEDIVNRFAAATQGGFGSPGKAAAVSGGSGGGGTSGAGAKRTLRNRAFTDLNNFNAMVGWQLSERLVGVPMMLKPDARRLRLAQQLGLPYLTDRRMVESGAAANYKNIQATQGAVDWAARYRRNFGAQANLFGETAAALQGFMRMGGTLENGLGGLITAGYANEEVNDLVIGARQAMESRGGYMAFQNDHLGLLSAASRHAENTAMRLMRSEATPQEVAASYANLYQIADQYRINTGRAVSLDRPDELDGPMRRYVAAFIGRPQEFDTPPDLGRMKALELIVDGKEHLLMQGLTAETRPGNYRGLYGDPDFPVTQGIVSELTSIFGDSFDNPQKVQIAQRMLSATRIQLSDRYLSASRYVLDHPTDPQGVRDLRWLDFVHSETKKAVPSFDTAPTPPRSTEIPEHLRRNFAGPLSPVDVLLGNRNP</sequence>
<keyword evidence="1" id="KW-1133">Transmembrane helix</keyword>
<proteinExistence type="predicted"/>
<feature type="transmembrane region" description="Helical" evidence="1">
    <location>
        <begin position="393"/>
        <end position="413"/>
    </location>
</feature>
<dbReference type="RefSeq" id="WP_120036944.1">
    <property type="nucleotide sequence ID" value="NZ_QZFU01000006.1"/>
</dbReference>
<name>A0A3A4KTZ9_9NOCA</name>
<feature type="transmembrane region" description="Helical" evidence="1">
    <location>
        <begin position="160"/>
        <end position="181"/>
    </location>
</feature>
<feature type="transmembrane region" description="Helical" evidence="1">
    <location>
        <begin position="39"/>
        <end position="57"/>
    </location>
</feature>
<protein>
    <submittedName>
        <fullName evidence="2">Uncharacterized protein</fullName>
    </submittedName>
</protein>
<keyword evidence="3" id="KW-1185">Reference proteome</keyword>
<feature type="transmembrane region" description="Helical" evidence="1">
    <location>
        <begin position="123"/>
        <end position="140"/>
    </location>
</feature>
<organism evidence="2 3">
    <name type="scientific">Nocardia panacis</name>
    <dbReference type="NCBI Taxonomy" id="2340916"/>
    <lineage>
        <taxon>Bacteria</taxon>
        <taxon>Bacillati</taxon>
        <taxon>Actinomycetota</taxon>
        <taxon>Actinomycetes</taxon>
        <taxon>Mycobacteriales</taxon>
        <taxon>Nocardiaceae</taxon>
        <taxon>Nocardia</taxon>
    </lineage>
</organism>
<keyword evidence="1" id="KW-0812">Transmembrane</keyword>
<feature type="transmembrane region" description="Helical" evidence="1">
    <location>
        <begin position="98"/>
        <end position="118"/>
    </location>
</feature>
<evidence type="ECO:0000313" key="3">
    <source>
        <dbReference type="Proteomes" id="UP000266677"/>
    </source>
</evidence>
<dbReference type="EMBL" id="QZFU01000006">
    <property type="protein sequence ID" value="RJO79866.1"/>
    <property type="molecule type" value="Genomic_DNA"/>
</dbReference>
<feature type="transmembrane region" description="Helical" evidence="1">
    <location>
        <begin position="317"/>
        <end position="338"/>
    </location>
</feature>
<dbReference type="OrthoDB" id="4493164at2"/>
<dbReference type="AlphaFoldDB" id="A0A3A4KTZ9"/>
<accession>A0A3A4KTZ9</accession>
<feature type="transmembrane region" description="Helical" evidence="1">
    <location>
        <begin position="344"/>
        <end position="361"/>
    </location>
</feature>
<dbReference type="Proteomes" id="UP000266677">
    <property type="component" value="Unassembled WGS sequence"/>
</dbReference>
<evidence type="ECO:0000256" key="1">
    <source>
        <dbReference type="SAM" id="Phobius"/>
    </source>
</evidence>
<keyword evidence="1" id="KW-0472">Membrane</keyword>
<gene>
    <name evidence="2" type="ORF">D5S18_00910</name>
</gene>
<comment type="caution">
    <text evidence="2">The sequence shown here is derived from an EMBL/GenBank/DDBJ whole genome shotgun (WGS) entry which is preliminary data.</text>
</comment>